<name>X1M4W1_9ZZZZ</name>
<proteinExistence type="predicted"/>
<sequence>REEVWKREDKSPLNDELREVIRIFGTGILFIIADYAKMAKEQKIE</sequence>
<reference evidence="1" key="1">
    <citation type="journal article" date="2014" name="Front. Microbiol.">
        <title>High frequency of phylogenetically diverse reductive dehalogenase-homologous genes in deep subseafloor sedimentary metagenomes.</title>
        <authorList>
            <person name="Kawai M."/>
            <person name="Futagami T."/>
            <person name="Toyoda A."/>
            <person name="Takaki Y."/>
            <person name="Nishi S."/>
            <person name="Hori S."/>
            <person name="Arai W."/>
            <person name="Tsubouchi T."/>
            <person name="Morono Y."/>
            <person name="Uchiyama I."/>
            <person name="Ito T."/>
            <person name="Fujiyama A."/>
            <person name="Inagaki F."/>
            <person name="Takami H."/>
        </authorList>
    </citation>
    <scope>NUCLEOTIDE SEQUENCE</scope>
    <source>
        <strain evidence="1">Expedition CK06-06</strain>
    </source>
</reference>
<dbReference type="EMBL" id="BARV01013830">
    <property type="protein sequence ID" value="GAI26642.1"/>
    <property type="molecule type" value="Genomic_DNA"/>
</dbReference>
<dbReference type="AlphaFoldDB" id="X1M4W1"/>
<accession>X1M4W1</accession>
<comment type="caution">
    <text evidence="1">The sequence shown here is derived from an EMBL/GenBank/DDBJ whole genome shotgun (WGS) entry which is preliminary data.</text>
</comment>
<protein>
    <submittedName>
        <fullName evidence="1">Uncharacterized protein</fullName>
    </submittedName>
</protein>
<feature type="non-terminal residue" evidence="1">
    <location>
        <position position="1"/>
    </location>
</feature>
<gene>
    <name evidence="1" type="ORF">S06H3_24668</name>
</gene>
<evidence type="ECO:0000313" key="1">
    <source>
        <dbReference type="EMBL" id="GAI26642.1"/>
    </source>
</evidence>
<organism evidence="1">
    <name type="scientific">marine sediment metagenome</name>
    <dbReference type="NCBI Taxonomy" id="412755"/>
    <lineage>
        <taxon>unclassified sequences</taxon>
        <taxon>metagenomes</taxon>
        <taxon>ecological metagenomes</taxon>
    </lineage>
</organism>